<dbReference type="EMBL" id="JACGCM010002647">
    <property type="protein sequence ID" value="KAF6137565.1"/>
    <property type="molecule type" value="Genomic_DNA"/>
</dbReference>
<evidence type="ECO:0000256" key="4">
    <source>
        <dbReference type="ARBA" id="ARBA00022786"/>
    </source>
</evidence>
<keyword evidence="4" id="KW-0833">Ubl conjugation pathway</keyword>
<dbReference type="GO" id="GO:0032446">
    <property type="term" value="P:protein modification by small protein conjugation"/>
    <property type="evidence" value="ECO:0007669"/>
    <property type="project" value="TreeGrafter"/>
</dbReference>
<proteinExistence type="inferred from homology"/>
<dbReference type="GO" id="GO:0000045">
    <property type="term" value="P:autophagosome assembly"/>
    <property type="evidence" value="ECO:0007669"/>
    <property type="project" value="TreeGrafter"/>
</dbReference>
<dbReference type="Gene3D" id="3.30.1460.50">
    <property type="match status" value="1"/>
</dbReference>
<evidence type="ECO:0000313" key="8">
    <source>
        <dbReference type="Proteomes" id="UP000541444"/>
    </source>
</evidence>
<dbReference type="Pfam" id="PF03987">
    <property type="entry name" value="Autophagy_act_C"/>
    <property type="match status" value="1"/>
</dbReference>
<keyword evidence="8" id="KW-1185">Reference proteome</keyword>
<comment type="similarity">
    <text evidence="1">Belongs to the ATG10 family.</text>
</comment>
<sequence length="239" mass="27432">MGISSSWDGTFTSSDFFLSTKALSGKWKTTNPAFPSWTWVPSPRSLGDAPSVVEGYLSLEKFCLHRNDKENREDDSYYDKGDPIDKAALFGEVIKLNCACQVHSYEQKIHFYDFHIVYSNSYRVPVLYFRGYHYDGQPLTLENIEIDLPTNSLEILKESKWTFMTQEEHPIPNQPWYALHPCGTSEWMKLLFHVASSQANREGVRIEQQYLISWLSVVGQAVGLRVDLEMLPSMTTVLT</sequence>
<reference evidence="7 8" key="1">
    <citation type="journal article" date="2020" name="IScience">
        <title>Genome Sequencing of the Endangered Kingdonia uniflora (Circaeasteraceae, Ranunculales) Reveals Potential Mechanisms of Evolutionary Specialization.</title>
        <authorList>
            <person name="Sun Y."/>
            <person name="Deng T."/>
            <person name="Zhang A."/>
            <person name="Moore M.J."/>
            <person name="Landis J.B."/>
            <person name="Lin N."/>
            <person name="Zhang H."/>
            <person name="Zhang X."/>
            <person name="Huang J."/>
            <person name="Zhang X."/>
            <person name="Sun H."/>
            <person name="Wang H."/>
        </authorList>
    </citation>
    <scope>NUCLEOTIDE SEQUENCE [LARGE SCALE GENOMIC DNA]</scope>
    <source>
        <strain evidence="7">TB1705</strain>
        <tissue evidence="7">Leaf</tissue>
    </source>
</reference>
<keyword evidence="3" id="KW-0808">Transferase</keyword>
<dbReference type="Proteomes" id="UP000541444">
    <property type="component" value="Unassembled WGS sequence"/>
</dbReference>
<dbReference type="PANTHER" id="PTHR14957">
    <property type="entry name" value="UBIQUITIN-LIKE-CONJUGATING ENZYME ATG10"/>
    <property type="match status" value="1"/>
</dbReference>
<accession>A0A7J7L4L2</accession>
<evidence type="ECO:0000256" key="6">
    <source>
        <dbReference type="ARBA" id="ARBA00029833"/>
    </source>
</evidence>
<evidence type="ECO:0000256" key="2">
    <source>
        <dbReference type="ARBA" id="ARBA00021099"/>
    </source>
</evidence>
<evidence type="ECO:0000313" key="7">
    <source>
        <dbReference type="EMBL" id="KAF6137565.1"/>
    </source>
</evidence>
<dbReference type="PANTHER" id="PTHR14957:SF1">
    <property type="entry name" value="UBIQUITIN-LIKE-CONJUGATING ENZYME ATG10"/>
    <property type="match status" value="1"/>
</dbReference>
<dbReference type="GO" id="GO:0000422">
    <property type="term" value="P:autophagy of mitochondrion"/>
    <property type="evidence" value="ECO:0007669"/>
    <property type="project" value="TreeGrafter"/>
</dbReference>
<comment type="caution">
    <text evidence="7">The sequence shown here is derived from an EMBL/GenBank/DDBJ whole genome shotgun (WGS) entry which is preliminary data.</text>
</comment>
<dbReference type="OrthoDB" id="4089664at2759"/>
<dbReference type="GO" id="GO:0005829">
    <property type="term" value="C:cytosol"/>
    <property type="evidence" value="ECO:0007669"/>
    <property type="project" value="TreeGrafter"/>
</dbReference>
<organism evidence="7 8">
    <name type="scientific">Kingdonia uniflora</name>
    <dbReference type="NCBI Taxonomy" id="39325"/>
    <lineage>
        <taxon>Eukaryota</taxon>
        <taxon>Viridiplantae</taxon>
        <taxon>Streptophyta</taxon>
        <taxon>Embryophyta</taxon>
        <taxon>Tracheophyta</taxon>
        <taxon>Spermatophyta</taxon>
        <taxon>Magnoliopsida</taxon>
        <taxon>Ranunculales</taxon>
        <taxon>Circaeasteraceae</taxon>
        <taxon>Kingdonia</taxon>
    </lineage>
</organism>
<keyword evidence="5" id="KW-0072">Autophagy</keyword>
<dbReference type="AlphaFoldDB" id="A0A7J7L4L2"/>
<evidence type="ECO:0000256" key="5">
    <source>
        <dbReference type="ARBA" id="ARBA00023006"/>
    </source>
</evidence>
<protein>
    <recommendedName>
        <fullName evidence="2">Ubiquitin-like-conjugating enzyme ATG10</fullName>
    </recommendedName>
    <alternativeName>
        <fullName evidence="6">Autophagy-related protein 10</fullName>
    </alternativeName>
</protein>
<dbReference type="GO" id="GO:0061651">
    <property type="term" value="F:Atg12 conjugating enzyme activity"/>
    <property type="evidence" value="ECO:0007669"/>
    <property type="project" value="TreeGrafter"/>
</dbReference>
<evidence type="ECO:0000256" key="3">
    <source>
        <dbReference type="ARBA" id="ARBA00022679"/>
    </source>
</evidence>
<dbReference type="InterPro" id="IPR007135">
    <property type="entry name" value="Atg3/Atg10"/>
</dbReference>
<evidence type="ECO:0000256" key="1">
    <source>
        <dbReference type="ARBA" id="ARBA00005696"/>
    </source>
</evidence>
<name>A0A7J7L4L2_9MAGN</name>
<gene>
    <name evidence="7" type="ORF">GIB67_031844</name>
</gene>